<feature type="binding site" evidence="9">
    <location>
        <position position="130"/>
    </location>
    <ligand>
        <name>ATP</name>
        <dbReference type="ChEBI" id="CHEBI:30616"/>
    </ligand>
</feature>
<dbReference type="PANTHER" id="PTHR11528">
    <property type="entry name" value="HEAT SHOCK PROTEIN 90 FAMILY MEMBER"/>
    <property type="match status" value="1"/>
</dbReference>
<dbReference type="Proteomes" id="UP000675881">
    <property type="component" value="Chromosome 2"/>
</dbReference>
<keyword evidence="6 9" id="KW-0067">ATP-binding</keyword>
<comment type="similarity">
    <text evidence="2">Belongs to the heat shock protein 90 family.</text>
</comment>
<feature type="binding site" evidence="9">
    <location>
        <position position="220"/>
    </location>
    <ligand>
        <name>ATP</name>
        <dbReference type="ChEBI" id="CHEBI:30616"/>
    </ligand>
</feature>
<evidence type="ECO:0000256" key="1">
    <source>
        <dbReference type="ARBA" id="ARBA00004496"/>
    </source>
</evidence>
<dbReference type="GO" id="GO:0005737">
    <property type="term" value="C:cytoplasm"/>
    <property type="evidence" value="ECO:0007669"/>
    <property type="project" value="UniProtKB-SubCell"/>
</dbReference>
<dbReference type="Pfam" id="PF00183">
    <property type="entry name" value="HSP90"/>
    <property type="match status" value="1"/>
</dbReference>
<dbReference type="Gene3D" id="3.30.230.80">
    <property type="match status" value="1"/>
</dbReference>
<dbReference type="FunFam" id="3.30.230.80:FF:000004">
    <property type="entry name" value="Heat shock protein 75 kDa"/>
    <property type="match status" value="1"/>
</dbReference>
<dbReference type="Gene3D" id="3.30.565.10">
    <property type="entry name" value="Histidine kinase-like ATPase, C-terminal domain"/>
    <property type="match status" value="1"/>
</dbReference>
<feature type="binding site" evidence="9">
    <location>
        <position position="143"/>
    </location>
    <ligand>
        <name>ATP</name>
        <dbReference type="ChEBI" id="CHEBI:30616"/>
    </ligand>
</feature>
<comment type="subcellular location">
    <subcellularLocation>
        <location evidence="1">Cytoplasm</location>
    </subcellularLocation>
</comment>
<proteinExistence type="inferred from homology"/>
<evidence type="ECO:0000256" key="9">
    <source>
        <dbReference type="PIRSR" id="PIRSR002583-1"/>
    </source>
</evidence>
<sequence>MSLAARRLCSTVRYLRYGSFMGRKSVLVIPHLHRTLMTSFPRSIPTQTQEGPSETYEFKAETQKLLDIVAKSLYSEKEVFVRELISNASDAIEKYRYLSTSGSPDLIGREKELSIHIDTDKSERTLTISDNGIGMTKEELISNLGTIARSGSKAFLEELSKSDNPADSNIIGQFGVGFYSAFMVADKIDVYSSKDGKGYHWSSEGYGSYSITEADADCGTKIVLHLKTDCREFADEETVRGVVKKYSSFVGSPLFLNGNRSNDLRPLWLLDPKEVNEESYRDFYNYISNSFDSPRFIQHFRSEAPMDVKALLFVPDSRPGQFDMSRDKESGVSLYCRKILIKSRMENILPQWMRFVKGVVDCEDIPLNLSRELLQDSALIRKLKNILQNKFLRFMQDKARKETESYMEFYGDYGQFFKEGIITSQDQSEKEEIAKLLRFETSTSLSGESKSLMDYTKNMKEGQKDIYYLAAPSRQLAESSPYFESLKNKEVEILFCYESYDELVLMQLRQFGQYNLVSVEKEMRADTERYQEDEKKSFDSY</sequence>
<accession>A0A7R8CNS8</accession>
<dbReference type="SUPFAM" id="SSF55874">
    <property type="entry name" value="ATPase domain of HSP90 chaperone/DNA topoisomerase II/histidine kinase"/>
    <property type="match status" value="1"/>
</dbReference>
<dbReference type="InterPro" id="IPR020568">
    <property type="entry name" value="Ribosomal_Su5_D2-typ_SF"/>
</dbReference>
<evidence type="ECO:0000256" key="2">
    <source>
        <dbReference type="ARBA" id="ARBA00008239"/>
    </source>
</evidence>
<dbReference type="FunFam" id="3.40.50.11260:FF:000004">
    <property type="entry name" value="Heat shock protein 75 mitochondrial"/>
    <property type="match status" value="1"/>
</dbReference>
<dbReference type="InterPro" id="IPR020575">
    <property type="entry name" value="Hsp90_N"/>
</dbReference>
<keyword evidence="12" id="KW-1185">Reference proteome</keyword>
<gene>
    <name evidence="11" type="ORF">LSAA_6631</name>
</gene>
<name>A0A7R8CNS8_LEPSM</name>
<feature type="binding site" evidence="9">
    <location>
        <position position="87"/>
    </location>
    <ligand>
        <name>ATP</name>
        <dbReference type="ChEBI" id="CHEBI:30616"/>
    </ligand>
</feature>
<dbReference type="PRINTS" id="PR00775">
    <property type="entry name" value="HEATSHOCK90"/>
</dbReference>
<evidence type="ECO:0000313" key="11">
    <source>
        <dbReference type="EMBL" id="CAF2877824.1"/>
    </source>
</evidence>
<feature type="domain" description="Histidine kinase/HSP90-like ATPase" evidence="10">
    <location>
        <begin position="76"/>
        <end position="230"/>
    </location>
</feature>
<dbReference type="OrthoDB" id="28737at2759"/>
<dbReference type="InterPro" id="IPR003594">
    <property type="entry name" value="HATPase_dom"/>
</dbReference>
<dbReference type="InterPro" id="IPR036890">
    <property type="entry name" value="HATPase_C_sf"/>
</dbReference>
<feature type="binding site" evidence="9">
    <location>
        <position position="371"/>
    </location>
    <ligand>
        <name>ATP</name>
        <dbReference type="ChEBI" id="CHEBI:30616"/>
    </ligand>
</feature>
<evidence type="ECO:0000256" key="8">
    <source>
        <dbReference type="ARBA" id="ARBA00023186"/>
    </source>
</evidence>
<keyword evidence="4" id="KW-0963">Cytoplasm</keyword>
<dbReference type="InterPro" id="IPR001404">
    <property type="entry name" value="Hsp90_fam"/>
</dbReference>
<evidence type="ECO:0000256" key="4">
    <source>
        <dbReference type="ARBA" id="ARBA00022490"/>
    </source>
</evidence>
<protein>
    <recommendedName>
        <fullName evidence="3">Heat shock protein 83</fullName>
    </recommendedName>
</protein>
<feature type="binding site" evidence="9">
    <location>
        <position position="135"/>
    </location>
    <ligand>
        <name>ATP</name>
        <dbReference type="ChEBI" id="CHEBI:30616"/>
    </ligand>
</feature>
<dbReference type="GO" id="GO:0140662">
    <property type="term" value="F:ATP-dependent protein folding chaperone"/>
    <property type="evidence" value="ECO:0007669"/>
    <property type="project" value="InterPro"/>
</dbReference>
<keyword evidence="5 9" id="KW-0547">Nucleotide-binding</keyword>
<evidence type="ECO:0000256" key="6">
    <source>
        <dbReference type="ARBA" id="ARBA00022840"/>
    </source>
</evidence>
<feature type="binding site" evidence="9">
    <location>
        <begin position="150"/>
        <end position="151"/>
    </location>
    <ligand>
        <name>ATP</name>
        <dbReference type="ChEBI" id="CHEBI:30616"/>
    </ligand>
</feature>
<dbReference type="FunFam" id="3.30.565.10:FF:000009">
    <property type="entry name" value="Molecular chaperone HtpG"/>
    <property type="match status" value="1"/>
</dbReference>
<dbReference type="Gene3D" id="3.40.50.11260">
    <property type="match status" value="1"/>
</dbReference>
<dbReference type="AlphaFoldDB" id="A0A7R8CNS8"/>
<evidence type="ECO:0000256" key="7">
    <source>
        <dbReference type="ARBA" id="ARBA00023016"/>
    </source>
</evidence>
<dbReference type="GO" id="GO:0005524">
    <property type="term" value="F:ATP binding"/>
    <property type="evidence" value="ECO:0007669"/>
    <property type="project" value="UniProtKB-KW"/>
</dbReference>
<evidence type="ECO:0000313" key="12">
    <source>
        <dbReference type="Proteomes" id="UP000675881"/>
    </source>
</evidence>
<keyword evidence="7" id="KW-0346">Stress response</keyword>
<organism evidence="11 12">
    <name type="scientific">Lepeophtheirus salmonis</name>
    <name type="common">Salmon louse</name>
    <name type="synonym">Caligus salmonis</name>
    <dbReference type="NCBI Taxonomy" id="72036"/>
    <lineage>
        <taxon>Eukaryota</taxon>
        <taxon>Metazoa</taxon>
        <taxon>Ecdysozoa</taxon>
        <taxon>Arthropoda</taxon>
        <taxon>Crustacea</taxon>
        <taxon>Multicrustacea</taxon>
        <taxon>Hexanauplia</taxon>
        <taxon>Copepoda</taxon>
        <taxon>Siphonostomatoida</taxon>
        <taxon>Caligidae</taxon>
        <taxon>Lepeophtheirus</taxon>
    </lineage>
</organism>
<dbReference type="Pfam" id="PF13589">
    <property type="entry name" value="HATPase_c_3"/>
    <property type="match status" value="1"/>
</dbReference>
<evidence type="ECO:0000256" key="3">
    <source>
        <dbReference type="ARBA" id="ARBA00021845"/>
    </source>
</evidence>
<feature type="binding site" evidence="9">
    <location>
        <begin position="173"/>
        <end position="178"/>
    </location>
    <ligand>
        <name>ATP</name>
        <dbReference type="ChEBI" id="CHEBI:30616"/>
    </ligand>
</feature>
<keyword evidence="8" id="KW-0143">Chaperone</keyword>
<dbReference type="SMART" id="SM00387">
    <property type="entry name" value="HATPase_c"/>
    <property type="match status" value="1"/>
</dbReference>
<dbReference type="GO" id="GO:0051082">
    <property type="term" value="F:unfolded protein binding"/>
    <property type="evidence" value="ECO:0007669"/>
    <property type="project" value="InterPro"/>
</dbReference>
<reference evidence="11" key="1">
    <citation type="submission" date="2021-02" db="EMBL/GenBank/DDBJ databases">
        <authorList>
            <person name="Bekaert M."/>
        </authorList>
    </citation>
    <scope>NUCLEOTIDE SEQUENCE</scope>
    <source>
        <strain evidence="11">IoA-00</strain>
    </source>
</reference>
<dbReference type="SUPFAM" id="SSF54211">
    <property type="entry name" value="Ribosomal protein S5 domain 2-like"/>
    <property type="match status" value="1"/>
</dbReference>
<dbReference type="EMBL" id="HG994581">
    <property type="protein sequence ID" value="CAF2877824.1"/>
    <property type="molecule type" value="Genomic_DNA"/>
</dbReference>
<dbReference type="PIRSF" id="PIRSF002583">
    <property type="entry name" value="Hsp90"/>
    <property type="match status" value="1"/>
</dbReference>
<evidence type="ECO:0000259" key="10">
    <source>
        <dbReference type="SMART" id="SM00387"/>
    </source>
</evidence>
<dbReference type="NCBIfam" id="NF003555">
    <property type="entry name" value="PRK05218.1"/>
    <property type="match status" value="1"/>
</dbReference>
<dbReference type="GO" id="GO:0016887">
    <property type="term" value="F:ATP hydrolysis activity"/>
    <property type="evidence" value="ECO:0007669"/>
    <property type="project" value="InterPro"/>
</dbReference>
<feature type="binding site" evidence="9">
    <location>
        <position position="83"/>
    </location>
    <ligand>
        <name>ATP</name>
        <dbReference type="ChEBI" id="CHEBI:30616"/>
    </ligand>
</feature>
<evidence type="ECO:0000256" key="5">
    <source>
        <dbReference type="ARBA" id="ARBA00022741"/>
    </source>
</evidence>
<dbReference type="CDD" id="cd16927">
    <property type="entry name" value="HATPase_Hsp90-like"/>
    <property type="match status" value="1"/>
</dbReference>